<dbReference type="EMBL" id="MRBO01000780">
    <property type="protein sequence ID" value="KAB2581832.1"/>
    <property type="molecule type" value="Genomic_DNA"/>
</dbReference>
<evidence type="ECO:0000313" key="2">
    <source>
        <dbReference type="Proteomes" id="UP000325576"/>
    </source>
</evidence>
<gene>
    <name evidence="1" type="ORF">BS297_28895</name>
</gene>
<sequence length="307" mass="33781">MTLLVRGIEWSNPTAPRIRCVDDTTSATTFYTHDSVLRFSVDEAKGRRCLGWRDLTAEGPGHSPCDRGATVVTGRQCDRCRNREGFTTVHQAHVSGAHIHPNVRTYLTQPQWLYIDIFAGGQMKVGTAAEFRKHPRVAEQGAVCALFVARSTDGYSIRSLEARVSEHFHLSQAIRTSRKIEALTGPLDREKLRKSLHHFVSSIKDELNDIGSDIDGIEILEAPEEWTAPACADVVFDAAPLIAYPHTFESGEHSLYLEGLAGSIASLRIDPDPESPRFVADVSGLVGRTITVGEFESPGVAIQESLF</sequence>
<dbReference type="Pfam" id="PF10977">
    <property type="entry name" value="DUF2797"/>
    <property type="match status" value="1"/>
</dbReference>
<dbReference type="Proteomes" id="UP000325576">
    <property type="component" value="Unassembled WGS sequence"/>
</dbReference>
<comment type="caution">
    <text evidence="1">The sequence shown here is derived from an EMBL/GenBank/DDBJ whole genome shotgun (WGS) entry which is preliminary data.</text>
</comment>
<protein>
    <submittedName>
        <fullName evidence="1">Uncharacterized protein</fullName>
    </submittedName>
</protein>
<dbReference type="InterPro" id="IPR021246">
    <property type="entry name" value="DUF2797"/>
</dbReference>
<dbReference type="AlphaFoldDB" id="A0A0C2ZXT4"/>
<reference evidence="1 2" key="1">
    <citation type="journal article" date="2017" name="Poromechanics V (2013)">
        <title>Genomic Characterization of the Arsenic-Tolerant Actinobacterium, &lt;i&gt;Rhodococcus erythropolis&lt;/i&gt; S43.</title>
        <authorList>
            <person name="Retamal-Morales G."/>
            <person name="Mehnert M."/>
            <person name="Schwabe R."/>
            <person name="Tischler D."/>
            <person name="Schloemann M."/>
            <person name="Levican G.J."/>
        </authorList>
    </citation>
    <scope>NUCLEOTIDE SEQUENCE [LARGE SCALE GENOMIC DNA]</scope>
    <source>
        <strain evidence="1 2">S43</strain>
    </source>
</reference>
<proteinExistence type="predicted"/>
<organism evidence="1 2">
    <name type="scientific">Rhodococcus erythropolis</name>
    <name type="common">Arthrobacter picolinophilus</name>
    <dbReference type="NCBI Taxonomy" id="1833"/>
    <lineage>
        <taxon>Bacteria</taxon>
        <taxon>Bacillati</taxon>
        <taxon>Actinomycetota</taxon>
        <taxon>Actinomycetes</taxon>
        <taxon>Mycobacteriales</taxon>
        <taxon>Nocardiaceae</taxon>
        <taxon>Rhodococcus</taxon>
        <taxon>Rhodococcus erythropolis group</taxon>
    </lineage>
</organism>
<name>A0A0C2ZXT4_RHOER</name>
<dbReference type="RefSeq" id="WP_042950954.1">
    <property type="nucleotide sequence ID" value="NZ_BHXB01000001.1"/>
</dbReference>
<evidence type="ECO:0000313" key="1">
    <source>
        <dbReference type="EMBL" id="KAB2581832.1"/>
    </source>
</evidence>
<accession>A0A0C2ZXT4</accession>